<dbReference type="RefSeq" id="WP_077346960.1">
    <property type="nucleotide sequence ID" value="NZ_CP019607.1"/>
</dbReference>
<dbReference type="KEGG" id="tfa:BW733_00580"/>
<dbReference type="STRING" id="399497.BW733_00580"/>
<keyword evidence="1" id="KW-0812">Transmembrane</keyword>
<keyword evidence="1" id="KW-0472">Membrane</keyword>
<proteinExistence type="predicted"/>
<name>A0A1Q2CTY0_9ACTN</name>
<feature type="transmembrane region" description="Helical" evidence="1">
    <location>
        <begin position="16"/>
        <end position="38"/>
    </location>
</feature>
<evidence type="ECO:0000313" key="2">
    <source>
        <dbReference type="EMBL" id="AQP49553.1"/>
    </source>
</evidence>
<gene>
    <name evidence="2" type="ORF">BW733_00580</name>
</gene>
<dbReference type="Proteomes" id="UP000188235">
    <property type="component" value="Chromosome"/>
</dbReference>
<dbReference type="AlphaFoldDB" id="A0A1Q2CTY0"/>
<feature type="transmembrane region" description="Helical" evidence="1">
    <location>
        <begin position="44"/>
        <end position="67"/>
    </location>
</feature>
<sequence>MITTLFKHEILRTWRWLGLLTLGAALVVSAATLLATVFPAPVNLAFGVVAIIVAALYPFAVQLLISLDFYRSCYSKTGYFTAAIPEKGSTIFGVKALYAYLVSLLALVLDLGLLLIAAIGIGSASGIPASATIDTVFSSLAMVWELPAWLLVSLIVIVVFLPLTGITPYFFAATVGSEAWINRSGFGGVVLVWFLFYLASQLVGVAAVFFAPVADLNAFPDVTVFYDPMRLATAANDAQYLPLGIFGWMLVMAVVGMWWAKVSYSRKLELR</sequence>
<feature type="transmembrane region" description="Helical" evidence="1">
    <location>
        <begin position="184"/>
        <end position="211"/>
    </location>
</feature>
<organism evidence="2 3">
    <name type="scientific">Tessaracoccus flavescens</name>
    <dbReference type="NCBI Taxonomy" id="399497"/>
    <lineage>
        <taxon>Bacteria</taxon>
        <taxon>Bacillati</taxon>
        <taxon>Actinomycetota</taxon>
        <taxon>Actinomycetes</taxon>
        <taxon>Propionibacteriales</taxon>
        <taxon>Propionibacteriaceae</taxon>
        <taxon>Tessaracoccus</taxon>
    </lineage>
</organism>
<keyword evidence="1" id="KW-1133">Transmembrane helix</keyword>
<protein>
    <submittedName>
        <fullName evidence="2">Uncharacterized protein</fullName>
    </submittedName>
</protein>
<dbReference type="EMBL" id="CP019607">
    <property type="protein sequence ID" value="AQP49553.1"/>
    <property type="molecule type" value="Genomic_DNA"/>
</dbReference>
<evidence type="ECO:0000256" key="1">
    <source>
        <dbReference type="SAM" id="Phobius"/>
    </source>
</evidence>
<keyword evidence="3" id="KW-1185">Reference proteome</keyword>
<dbReference type="OrthoDB" id="4399269at2"/>
<reference evidence="2 3" key="1">
    <citation type="journal article" date="2008" name="Int. J. Syst. Evol. Microbiol.">
        <title>Tessaracoccus flavescens sp. nov., isolated from marine sediment.</title>
        <authorList>
            <person name="Lee D.W."/>
            <person name="Lee S.D."/>
        </authorList>
    </citation>
    <scope>NUCLEOTIDE SEQUENCE [LARGE SCALE GENOMIC DNA]</scope>
    <source>
        <strain evidence="2 3">SST-39T</strain>
    </source>
</reference>
<accession>A0A1Q2CTY0</accession>
<feature type="transmembrane region" description="Helical" evidence="1">
    <location>
        <begin position="240"/>
        <end position="260"/>
    </location>
</feature>
<feature type="transmembrane region" description="Helical" evidence="1">
    <location>
        <begin position="148"/>
        <end position="172"/>
    </location>
</feature>
<evidence type="ECO:0000313" key="3">
    <source>
        <dbReference type="Proteomes" id="UP000188235"/>
    </source>
</evidence>
<feature type="transmembrane region" description="Helical" evidence="1">
    <location>
        <begin position="97"/>
        <end position="121"/>
    </location>
</feature>